<feature type="chain" id="PRO_5026734065" evidence="1">
    <location>
        <begin position="19"/>
        <end position="167"/>
    </location>
</feature>
<evidence type="ECO:0000313" key="4">
    <source>
        <dbReference type="Proteomes" id="UP000448575"/>
    </source>
</evidence>
<reference evidence="3 4" key="1">
    <citation type="submission" date="2019-12" db="EMBL/GenBank/DDBJ databases">
        <title>Novel species isolated from a subtropical stream in China.</title>
        <authorList>
            <person name="Lu H."/>
        </authorList>
    </citation>
    <scope>NUCLEOTIDE SEQUENCE [LARGE SCALE GENOMIC DNA]</scope>
    <source>
        <strain evidence="3 4">DS3</strain>
    </source>
</reference>
<evidence type="ECO:0000259" key="2">
    <source>
        <dbReference type="Pfam" id="PF09832"/>
    </source>
</evidence>
<protein>
    <submittedName>
        <fullName evidence="3">DUF2059 domain-containing protein</fullName>
    </submittedName>
</protein>
<name>A0A6N9HR55_9BURK</name>
<evidence type="ECO:0000313" key="3">
    <source>
        <dbReference type="EMBL" id="MYN05382.1"/>
    </source>
</evidence>
<keyword evidence="4" id="KW-1185">Reference proteome</keyword>
<dbReference type="SUPFAM" id="SSF158855">
    <property type="entry name" value="Lipase chaperone-like"/>
    <property type="match status" value="1"/>
</dbReference>
<accession>A0A6N9HR55</accession>
<dbReference type="RefSeq" id="WP_161028328.1">
    <property type="nucleotide sequence ID" value="NZ_WWCJ01000028.1"/>
</dbReference>
<dbReference type="Pfam" id="PF09832">
    <property type="entry name" value="DUF2059"/>
    <property type="match status" value="1"/>
</dbReference>
<sequence>MKKIVFTAILAAAGCAHAAPPSEAAVRELMEATNARSSMTASMQNMSKALPQVLRLRAEAVVRNNPKLNEEQRKAELANVERRMPAITAALQKDLNDPKLVDELYNQVVPMYARHFSAEDVKALTAFYRSPAGKKALQVMPQLMADSAQVAQKLTQERAKRIIEQTK</sequence>
<proteinExistence type="predicted"/>
<feature type="signal peptide" evidence="1">
    <location>
        <begin position="1"/>
        <end position="18"/>
    </location>
</feature>
<gene>
    <name evidence="3" type="ORF">GTP41_25110</name>
</gene>
<organism evidence="3 4">
    <name type="scientific">Pseudoduganella guangdongensis</name>
    <dbReference type="NCBI Taxonomy" id="2692179"/>
    <lineage>
        <taxon>Bacteria</taxon>
        <taxon>Pseudomonadati</taxon>
        <taxon>Pseudomonadota</taxon>
        <taxon>Betaproteobacteria</taxon>
        <taxon>Burkholderiales</taxon>
        <taxon>Oxalobacteraceae</taxon>
        <taxon>Telluria group</taxon>
        <taxon>Pseudoduganella</taxon>
    </lineage>
</organism>
<dbReference type="AlphaFoldDB" id="A0A6N9HR55"/>
<dbReference type="EMBL" id="WWCJ01000028">
    <property type="protein sequence ID" value="MYN05382.1"/>
    <property type="molecule type" value="Genomic_DNA"/>
</dbReference>
<dbReference type="InterPro" id="IPR018637">
    <property type="entry name" value="DUF2059"/>
</dbReference>
<dbReference type="Proteomes" id="UP000448575">
    <property type="component" value="Unassembled WGS sequence"/>
</dbReference>
<evidence type="ECO:0000256" key="1">
    <source>
        <dbReference type="SAM" id="SignalP"/>
    </source>
</evidence>
<dbReference type="PROSITE" id="PS51257">
    <property type="entry name" value="PROKAR_LIPOPROTEIN"/>
    <property type="match status" value="1"/>
</dbReference>
<feature type="domain" description="DUF2059" evidence="2">
    <location>
        <begin position="103"/>
        <end position="159"/>
    </location>
</feature>
<keyword evidence="1" id="KW-0732">Signal</keyword>
<comment type="caution">
    <text evidence="3">The sequence shown here is derived from an EMBL/GenBank/DDBJ whole genome shotgun (WGS) entry which is preliminary data.</text>
</comment>